<gene>
    <name evidence="2" type="ORF">PVT68_11780</name>
</gene>
<dbReference type="RefSeq" id="WP_280318276.1">
    <property type="nucleotide sequence ID" value="NZ_CP118605.1"/>
</dbReference>
<dbReference type="InterPro" id="IPR029063">
    <property type="entry name" value="SAM-dependent_MTases_sf"/>
</dbReference>
<dbReference type="Pfam" id="PF06080">
    <property type="entry name" value="DUF938"/>
    <property type="match status" value="1"/>
</dbReference>
<evidence type="ECO:0000313" key="2">
    <source>
        <dbReference type="EMBL" id="WGL15448.1"/>
    </source>
</evidence>
<dbReference type="PANTHER" id="PTHR20974:SF0">
    <property type="entry name" value="UPF0585 PROTEIN CG18661"/>
    <property type="match status" value="1"/>
</dbReference>
<accession>A0ABY8N9F7</accession>
<reference evidence="2 3" key="1">
    <citation type="submission" date="2023-02" db="EMBL/GenBank/DDBJ databases">
        <title>Description and genomic characterization of Microbulbifer bruguierae sp. nov., isolated from the sediment of mangrove plant Bruguiera sexangula.</title>
        <authorList>
            <person name="Long M."/>
        </authorList>
    </citation>
    <scope>NUCLEOTIDE SEQUENCE [LARGE SCALE GENOMIC DNA]</scope>
    <source>
        <strain evidence="2 3">H12</strain>
    </source>
</reference>
<dbReference type="SUPFAM" id="SSF53335">
    <property type="entry name" value="S-adenosyl-L-methionine-dependent methyltransferases"/>
    <property type="match status" value="1"/>
</dbReference>
<dbReference type="Proteomes" id="UP001236500">
    <property type="component" value="Chromosome"/>
</dbReference>
<feature type="region of interest" description="Disordered" evidence="1">
    <location>
        <begin position="1"/>
        <end position="24"/>
    </location>
</feature>
<proteinExistence type="predicted"/>
<dbReference type="CDD" id="cd02440">
    <property type="entry name" value="AdoMet_MTases"/>
    <property type="match status" value="1"/>
</dbReference>
<dbReference type="Gene3D" id="3.40.50.150">
    <property type="entry name" value="Vaccinia Virus protein VP39"/>
    <property type="match status" value="1"/>
</dbReference>
<dbReference type="InterPro" id="IPR010342">
    <property type="entry name" value="DUF938"/>
</dbReference>
<sequence length="207" mass="23383">MSSRPERDDGKLPDAPSTGRNREPILQELERLLAHSRRVLEVGSGTGQHATYFAPRLPQLTWQTSERRENLHEVQAWLAHRPADNLPPSLELDVTGTWPELQVDTVFTANTLHIMPAAAVEIFFRRLPQILEPGGQLIVYGPVKIAGEYIGPGNAGFDVWLKEQDPLRGIRDLEWLDLLAAAQDLSRVENNFLPANNQLMVWQRSRT</sequence>
<dbReference type="EMBL" id="CP118605">
    <property type="protein sequence ID" value="WGL15448.1"/>
    <property type="molecule type" value="Genomic_DNA"/>
</dbReference>
<feature type="compositionally biased region" description="Basic and acidic residues" evidence="1">
    <location>
        <begin position="1"/>
        <end position="12"/>
    </location>
</feature>
<organism evidence="2 3">
    <name type="scientific">Microbulbifer bruguierae</name>
    <dbReference type="NCBI Taxonomy" id="3029061"/>
    <lineage>
        <taxon>Bacteria</taxon>
        <taxon>Pseudomonadati</taxon>
        <taxon>Pseudomonadota</taxon>
        <taxon>Gammaproteobacteria</taxon>
        <taxon>Cellvibrionales</taxon>
        <taxon>Microbulbiferaceae</taxon>
        <taxon>Microbulbifer</taxon>
    </lineage>
</organism>
<evidence type="ECO:0000313" key="3">
    <source>
        <dbReference type="Proteomes" id="UP001236500"/>
    </source>
</evidence>
<dbReference type="PANTHER" id="PTHR20974">
    <property type="entry name" value="UPF0585 PROTEIN CG18661"/>
    <property type="match status" value="1"/>
</dbReference>
<evidence type="ECO:0000256" key="1">
    <source>
        <dbReference type="SAM" id="MobiDB-lite"/>
    </source>
</evidence>
<keyword evidence="3" id="KW-1185">Reference proteome</keyword>
<name>A0ABY8N9F7_9GAMM</name>
<protein>
    <submittedName>
        <fullName evidence="2">DUF938 domain-containing protein</fullName>
    </submittedName>
</protein>